<keyword evidence="1" id="KW-0732">Signal</keyword>
<sequence>MKSPTRFHGWSLVLGGALTAALLTVPAASAQPNRFPEPQPPQVQIPGGGTELLRALLDREGIEPIREFDANKPLDRNTIVISIGLLDGTDWNDPLQHVRRVIAVGGAALIATDSFSRVHEHDRDPRTNNPVGWFHRGTVTADWQNPQHTYNSRPDCPIVVPVSPDEVGDAPERPGRVWNVFRGLKRVVTNQPTYFQERRFRQEYQYPLARLPKSSRASADENPNVSRAINSPLFAVGGDGPDWFGNPGFSFLAMADSSVFINQMLMEQNTDNLELTLRAIEYLQGPDKTRTKCLFYENGRVVEKFDGLRNAMAKPRPKIPPEAMPNLGGVLGKNQDKLIDAANGFADQLQNRDAIHKMLVGEPGSERERNSAANWIERTAIVASVAVILFLLRRLWRAKHPQDIPPAPVTGAGAASTGPPGVFDRRQKELVRRNNVYEPVRQLTREFFATAGAPENPGPQMPDLEISDAVRKPNSLRQALRDMWRLAYGPPTPMSAQRWFELEPYFERLKLAHTEDKWRFVRNEV</sequence>
<dbReference type="EMBL" id="JAGKQQ010000001">
    <property type="protein sequence ID" value="MBP3954335.1"/>
    <property type="molecule type" value="Genomic_DNA"/>
</dbReference>
<keyword evidence="3" id="KW-1185">Reference proteome</keyword>
<dbReference type="Proteomes" id="UP000676565">
    <property type="component" value="Unassembled WGS sequence"/>
</dbReference>
<protein>
    <recommendedName>
        <fullName evidence="4">DUF4350 domain-containing protein</fullName>
    </recommendedName>
</protein>
<accession>A0ABS5BM07</accession>
<proteinExistence type="predicted"/>
<evidence type="ECO:0000313" key="2">
    <source>
        <dbReference type="EMBL" id="MBP3954335.1"/>
    </source>
</evidence>
<comment type="caution">
    <text evidence="2">The sequence shown here is derived from an EMBL/GenBank/DDBJ whole genome shotgun (WGS) entry which is preliminary data.</text>
</comment>
<evidence type="ECO:0000256" key="1">
    <source>
        <dbReference type="SAM" id="SignalP"/>
    </source>
</evidence>
<evidence type="ECO:0008006" key="4">
    <source>
        <dbReference type="Google" id="ProtNLM"/>
    </source>
</evidence>
<feature type="signal peptide" evidence="1">
    <location>
        <begin position="1"/>
        <end position="30"/>
    </location>
</feature>
<evidence type="ECO:0000313" key="3">
    <source>
        <dbReference type="Proteomes" id="UP000676565"/>
    </source>
</evidence>
<reference evidence="2 3" key="1">
    <citation type="submission" date="2021-04" db="EMBL/GenBank/DDBJ databases">
        <authorList>
            <person name="Ivanova A."/>
        </authorList>
    </citation>
    <scope>NUCLEOTIDE SEQUENCE [LARGE SCALE GENOMIC DNA]</scope>
    <source>
        <strain evidence="2 3">G18</strain>
    </source>
</reference>
<name>A0ABS5BM07_9BACT</name>
<gene>
    <name evidence="2" type="ORF">J8F10_03365</name>
</gene>
<dbReference type="RefSeq" id="WP_210652471.1">
    <property type="nucleotide sequence ID" value="NZ_JAGKQQ010000001.1"/>
</dbReference>
<feature type="chain" id="PRO_5047133179" description="DUF4350 domain-containing protein" evidence="1">
    <location>
        <begin position="31"/>
        <end position="525"/>
    </location>
</feature>
<organism evidence="2 3">
    <name type="scientific">Gemmata palustris</name>
    <dbReference type="NCBI Taxonomy" id="2822762"/>
    <lineage>
        <taxon>Bacteria</taxon>
        <taxon>Pseudomonadati</taxon>
        <taxon>Planctomycetota</taxon>
        <taxon>Planctomycetia</taxon>
        <taxon>Gemmatales</taxon>
        <taxon>Gemmataceae</taxon>
        <taxon>Gemmata</taxon>
    </lineage>
</organism>